<accession>A0ABP9ZVY4</accession>
<proteinExistence type="predicted"/>
<name>A0ABP9ZVY4_9GAMM</name>
<sequence>MIADQTKKAANAAFFVSGKNRKGTGVYEWYMSIPKQFLTQYQQAQHAEIRILGRLACHIAPLAVQSAT</sequence>
<dbReference type="Proteomes" id="UP001481413">
    <property type="component" value="Unassembled WGS sequence"/>
</dbReference>
<gene>
    <name evidence="1" type="ORF">NBRC116585_04180</name>
</gene>
<evidence type="ECO:0000313" key="2">
    <source>
        <dbReference type="Proteomes" id="UP001481413"/>
    </source>
</evidence>
<organism evidence="1 2">
    <name type="scientific">Thalassolituus maritimus</name>
    <dbReference type="NCBI Taxonomy" id="484498"/>
    <lineage>
        <taxon>Bacteria</taxon>
        <taxon>Pseudomonadati</taxon>
        <taxon>Pseudomonadota</taxon>
        <taxon>Gammaproteobacteria</taxon>
        <taxon>Oceanospirillales</taxon>
        <taxon>Oceanospirillaceae</taxon>
        <taxon>Thalassolituus</taxon>
    </lineage>
</organism>
<comment type="caution">
    <text evidence="1">The sequence shown here is derived from an EMBL/GenBank/DDBJ whole genome shotgun (WGS) entry which is preliminary data.</text>
</comment>
<protein>
    <submittedName>
        <fullName evidence="1">Uncharacterized protein</fullName>
    </submittedName>
</protein>
<reference evidence="1 2" key="1">
    <citation type="submission" date="2024-04" db="EMBL/GenBank/DDBJ databases">
        <title>Draft genome sequence of Thalassolituus maritimus NBRC 116585.</title>
        <authorList>
            <person name="Miyakawa T."/>
            <person name="Kusuya Y."/>
            <person name="Miura T."/>
        </authorList>
    </citation>
    <scope>NUCLEOTIDE SEQUENCE [LARGE SCALE GENOMIC DNA]</scope>
    <source>
        <strain evidence="1 2">5NW40-0001</strain>
    </source>
</reference>
<dbReference type="EMBL" id="BAABWH010000001">
    <property type="protein sequence ID" value="GAA6144301.1"/>
    <property type="molecule type" value="Genomic_DNA"/>
</dbReference>
<evidence type="ECO:0000313" key="1">
    <source>
        <dbReference type="EMBL" id="GAA6144301.1"/>
    </source>
</evidence>
<keyword evidence="2" id="KW-1185">Reference proteome</keyword>